<evidence type="ECO:0000313" key="2">
    <source>
        <dbReference type="EMBL" id="SFW27773.1"/>
    </source>
</evidence>
<protein>
    <submittedName>
        <fullName evidence="2">Hypothetical integral membrane protein (Trep_Strep)</fullName>
    </submittedName>
</protein>
<reference evidence="2 3" key="1">
    <citation type="submission" date="2016-11" db="EMBL/GenBank/DDBJ databases">
        <authorList>
            <person name="Jaros S."/>
            <person name="Januszkiewicz K."/>
            <person name="Wedrychowicz H."/>
        </authorList>
    </citation>
    <scope>NUCLEOTIDE SEQUENCE [LARGE SCALE GENOMIC DNA]</scope>
    <source>
        <strain evidence="2 3">YL228</strain>
    </source>
</reference>
<dbReference type="Pfam" id="PF09605">
    <property type="entry name" value="Trep_Strep"/>
    <property type="match status" value="1"/>
</dbReference>
<gene>
    <name evidence="2" type="ORF">SAMN02910280_1480</name>
</gene>
<dbReference type="InterPro" id="IPR011733">
    <property type="entry name" value="CHP02185_IM"/>
</dbReference>
<organism evidence="2 3">
    <name type="scientific">Ruminococcus flavefaciens</name>
    <dbReference type="NCBI Taxonomy" id="1265"/>
    <lineage>
        <taxon>Bacteria</taxon>
        <taxon>Bacillati</taxon>
        <taxon>Bacillota</taxon>
        <taxon>Clostridia</taxon>
        <taxon>Eubacteriales</taxon>
        <taxon>Oscillospiraceae</taxon>
        <taxon>Ruminococcus</taxon>
    </lineage>
</organism>
<feature type="transmembrane region" description="Helical" evidence="1">
    <location>
        <begin position="62"/>
        <end position="80"/>
    </location>
</feature>
<evidence type="ECO:0000313" key="3">
    <source>
        <dbReference type="Proteomes" id="UP000183461"/>
    </source>
</evidence>
<feature type="transmembrane region" description="Helical" evidence="1">
    <location>
        <begin position="161"/>
        <end position="181"/>
    </location>
</feature>
<sequence length="190" mass="21251">MRTEKKWSPKNALWMLLYVVIYVVTSVIVCAFGAIHPFFFVCYQITAGLLVTGVAAKAFDKIRAFGVAACLSCGMLLAFFAMQDANLWHCVPVIVIAVLAEFIRMIFKYSSAGNMIASVIMTFSTFGYYGQIWFNRDYTYKCAVDEMPGGYADTLMNCSPAWAFPVVLIIGIAVAVVIYTITKKLFRFEK</sequence>
<feature type="transmembrane region" description="Helical" evidence="1">
    <location>
        <begin position="115"/>
        <end position="134"/>
    </location>
</feature>
<dbReference type="RefSeq" id="WP_072299815.1">
    <property type="nucleotide sequence ID" value="NZ_FPIP01000003.1"/>
</dbReference>
<keyword evidence="1" id="KW-1133">Transmembrane helix</keyword>
<name>A0A1K1MXQ1_RUMFL</name>
<feature type="transmembrane region" description="Helical" evidence="1">
    <location>
        <begin position="86"/>
        <end position="103"/>
    </location>
</feature>
<accession>A0A1K1MXQ1</accession>
<dbReference type="EMBL" id="FPIP01000003">
    <property type="protein sequence ID" value="SFW27773.1"/>
    <property type="molecule type" value="Genomic_DNA"/>
</dbReference>
<keyword evidence="1" id="KW-0472">Membrane</keyword>
<dbReference type="Proteomes" id="UP000183461">
    <property type="component" value="Unassembled WGS sequence"/>
</dbReference>
<dbReference type="AlphaFoldDB" id="A0A1K1MXQ1"/>
<feature type="transmembrane region" description="Helical" evidence="1">
    <location>
        <begin position="12"/>
        <end position="32"/>
    </location>
</feature>
<evidence type="ECO:0000256" key="1">
    <source>
        <dbReference type="SAM" id="Phobius"/>
    </source>
</evidence>
<feature type="transmembrane region" description="Helical" evidence="1">
    <location>
        <begin position="38"/>
        <end position="55"/>
    </location>
</feature>
<keyword evidence="1" id="KW-0812">Transmembrane</keyword>
<proteinExistence type="predicted"/>